<comment type="subcellular location">
    <subcellularLocation>
        <location evidence="1">Nucleus</location>
    </subcellularLocation>
</comment>
<feature type="domain" description="RanBD1" evidence="4">
    <location>
        <begin position="412"/>
        <end position="503"/>
    </location>
</feature>
<dbReference type="OrthoDB" id="185618at2759"/>
<dbReference type="EMBL" id="KZ819322">
    <property type="protein sequence ID" value="PWN22889.1"/>
    <property type="molecule type" value="Genomic_DNA"/>
</dbReference>
<dbReference type="Pfam" id="PF00638">
    <property type="entry name" value="Ran_BP1"/>
    <property type="match status" value="1"/>
</dbReference>
<dbReference type="GO" id="GO:0005634">
    <property type="term" value="C:nucleus"/>
    <property type="evidence" value="ECO:0007669"/>
    <property type="project" value="UniProtKB-SubCell"/>
</dbReference>
<evidence type="ECO:0000313" key="5">
    <source>
        <dbReference type="EMBL" id="PWN22889.1"/>
    </source>
</evidence>
<evidence type="ECO:0000259" key="4">
    <source>
        <dbReference type="PROSITE" id="PS50196"/>
    </source>
</evidence>
<feature type="compositionally biased region" description="Basic and acidic residues" evidence="3">
    <location>
        <begin position="130"/>
        <end position="179"/>
    </location>
</feature>
<evidence type="ECO:0000256" key="1">
    <source>
        <dbReference type="ARBA" id="ARBA00004123"/>
    </source>
</evidence>
<dbReference type="InterPro" id="IPR000156">
    <property type="entry name" value="Ran_bind_dom"/>
</dbReference>
<feature type="compositionally biased region" description="Basic and acidic residues" evidence="3">
    <location>
        <begin position="64"/>
        <end position="83"/>
    </location>
</feature>
<keyword evidence="2" id="KW-0539">Nucleus</keyword>
<dbReference type="InterPro" id="IPR011993">
    <property type="entry name" value="PH-like_dom_sf"/>
</dbReference>
<sequence>MTSEEVKDQLRPEAQGQESAVDVGKVDVEQVELVAVRASTETAAEAKDEPVPSSPPTKVVEASKVSREAHEESLSRKRDREGSVEPSSAPSAVKSPSDVLPAKKNRLLASVSDSGEKAAEDDQTAAVTAKDSHKAPKTETGDSEKVGQIRQRVEELSYQERETKRADLGEKRRSSDTEHASSGSGTTAAEAKKPADPAPAPPAPAAATPSRKQPTFSSFSASSSPFASSSASAGVSGPSWLAGSSGTGSSSSSASPSASTTFGGSKVARPSGGMSGTTGAIKPSTLGGESPAVDERARGSSSPAPASSSSRAGTSSSAAPPAKSSAGLGFGAFAASRPFSGGSKPSASTPTAASGASSASKQPDDVEAVKSPLAGESIFDQQQAFGAETGQSSDAVTEETENGEEGKSKVKVQSLTEAELATGEEHERTMHSVRAKLYTMSKDGEDGTGADGTWKERGTGTLRVNVPKDMRAQAQGGARLVMRAEGVFRLILNVALFKGMKVELAQDKFVRIVALEGGKLVHFAIKVSNPAAAFELFKAVKRHIPLASTPSGAGTNGSDRTAPPALPPRSSKATGFAFHARDEGGDEPRGDEAA</sequence>
<feature type="region of interest" description="Disordered" evidence="3">
    <location>
        <begin position="547"/>
        <end position="594"/>
    </location>
</feature>
<evidence type="ECO:0000256" key="2">
    <source>
        <dbReference type="ARBA" id="ARBA00023242"/>
    </source>
</evidence>
<name>A0A316UCH6_9BASI</name>
<dbReference type="SUPFAM" id="SSF50729">
    <property type="entry name" value="PH domain-like"/>
    <property type="match status" value="1"/>
</dbReference>
<dbReference type="GeneID" id="37015788"/>
<reference evidence="5 6" key="1">
    <citation type="journal article" date="2018" name="Mol. Biol. Evol.">
        <title>Broad Genomic Sampling Reveals a Smut Pathogenic Ancestry of the Fungal Clade Ustilaginomycotina.</title>
        <authorList>
            <person name="Kijpornyongpan T."/>
            <person name="Mondo S.J."/>
            <person name="Barry K."/>
            <person name="Sandor L."/>
            <person name="Lee J."/>
            <person name="Lipzen A."/>
            <person name="Pangilinan J."/>
            <person name="LaButti K."/>
            <person name="Hainaut M."/>
            <person name="Henrissat B."/>
            <person name="Grigoriev I.V."/>
            <person name="Spatafora J.W."/>
            <person name="Aime M.C."/>
        </authorList>
    </citation>
    <scope>NUCLEOTIDE SEQUENCE [LARGE SCALE GENOMIC DNA]</scope>
    <source>
        <strain evidence="5 6">MCA 4718</strain>
    </source>
</reference>
<dbReference type="SMART" id="SM00160">
    <property type="entry name" value="RanBD"/>
    <property type="match status" value="1"/>
</dbReference>
<dbReference type="STRING" id="1684307.A0A316UCH6"/>
<dbReference type="PROSITE" id="PS50196">
    <property type="entry name" value="RANBD1"/>
    <property type="match status" value="1"/>
</dbReference>
<feature type="region of interest" description="Disordered" evidence="3">
    <location>
        <begin position="40"/>
        <end position="413"/>
    </location>
</feature>
<feature type="compositionally biased region" description="Low complexity" evidence="3">
    <location>
        <begin position="299"/>
        <end position="361"/>
    </location>
</feature>
<feature type="compositionally biased region" description="Low complexity" evidence="3">
    <location>
        <begin position="84"/>
        <end position="97"/>
    </location>
</feature>
<dbReference type="RefSeq" id="XP_025350049.1">
    <property type="nucleotide sequence ID" value="XM_025494054.1"/>
</dbReference>
<dbReference type="CDD" id="cd13180">
    <property type="entry name" value="RanBD_RanBP3"/>
    <property type="match status" value="1"/>
</dbReference>
<organism evidence="5 6">
    <name type="scientific">Pseudomicrostroma glucosiphilum</name>
    <dbReference type="NCBI Taxonomy" id="1684307"/>
    <lineage>
        <taxon>Eukaryota</taxon>
        <taxon>Fungi</taxon>
        <taxon>Dikarya</taxon>
        <taxon>Basidiomycota</taxon>
        <taxon>Ustilaginomycotina</taxon>
        <taxon>Exobasidiomycetes</taxon>
        <taxon>Microstromatales</taxon>
        <taxon>Microstromatales incertae sedis</taxon>
        <taxon>Pseudomicrostroma</taxon>
    </lineage>
</organism>
<feature type="compositionally biased region" description="Low complexity" evidence="3">
    <location>
        <begin position="217"/>
        <end position="265"/>
    </location>
</feature>
<gene>
    <name evidence="5" type="ORF">BCV69DRAFT_296858</name>
</gene>
<feature type="compositionally biased region" description="Low complexity" evidence="3">
    <location>
        <begin position="180"/>
        <end position="189"/>
    </location>
</feature>
<feature type="region of interest" description="Disordered" evidence="3">
    <location>
        <begin position="1"/>
        <end position="25"/>
    </location>
</feature>
<dbReference type="PANTHER" id="PTHR23138:SF142">
    <property type="entry name" value="RAN-BINDING PROTEIN 3B-RELATED"/>
    <property type="match status" value="1"/>
</dbReference>
<dbReference type="PANTHER" id="PTHR23138">
    <property type="entry name" value="RAN BINDING PROTEIN"/>
    <property type="match status" value="1"/>
</dbReference>
<evidence type="ECO:0000256" key="3">
    <source>
        <dbReference type="SAM" id="MobiDB-lite"/>
    </source>
</evidence>
<keyword evidence="6" id="KW-1185">Reference proteome</keyword>
<dbReference type="AlphaFoldDB" id="A0A316UCH6"/>
<proteinExistence type="predicted"/>
<protein>
    <recommendedName>
        <fullName evidence="4">RanBD1 domain-containing protein</fullName>
    </recommendedName>
</protein>
<feature type="compositionally biased region" description="Polar residues" evidence="3">
    <location>
        <begin position="379"/>
        <end position="395"/>
    </location>
</feature>
<dbReference type="Proteomes" id="UP000245942">
    <property type="component" value="Unassembled WGS sequence"/>
</dbReference>
<dbReference type="Gene3D" id="2.30.29.30">
    <property type="entry name" value="Pleckstrin-homology domain (PH domain)/Phosphotyrosine-binding domain (PTB)"/>
    <property type="match status" value="1"/>
</dbReference>
<evidence type="ECO:0000313" key="6">
    <source>
        <dbReference type="Proteomes" id="UP000245942"/>
    </source>
</evidence>
<feature type="compositionally biased region" description="Basic and acidic residues" evidence="3">
    <location>
        <begin position="1"/>
        <end position="11"/>
    </location>
</feature>
<feature type="compositionally biased region" description="Polar residues" evidence="3">
    <location>
        <begin position="548"/>
        <end position="559"/>
    </location>
</feature>
<accession>A0A316UCH6</accession>
<dbReference type="InterPro" id="IPR045255">
    <property type="entry name" value="RanBP1-like"/>
</dbReference>
<feature type="compositionally biased region" description="Basic and acidic residues" evidence="3">
    <location>
        <begin position="579"/>
        <end position="594"/>
    </location>
</feature>